<feature type="transmembrane region" description="Helical" evidence="1">
    <location>
        <begin position="28"/>
        <end position="48"/>
    </location>
</feature>
<evidence type="ECO:0000313" key="3">
    <source>
        <dbReference type="Proteomes" id="UP000791080"/>
    </source>
</evidence>
<proteinExistence type="predicted"/>
<gene>
    <name evidence="2" type="ORF">G443_002292</name>
</gene>
<organism evidence="2 3">
    <name type="scientific">Actinoalloteichus caeruleus DSM 43889</name>
    <dbReference type="NCBI Taxonomy" id="1120930"/>
    <lineage>
        <taxon>Bacteria</taxon>
        <taxon>Bacillati</taxon>
        <taxon>Actinomycetota</taxon>
        <taxon>Actinomycetes</taxon>
        <taxon>Pseudonocardiales</taxon>
        <taxon>Pseudonocardiaceae</taxon>
        <taxon>Actinoalloteichus</taxon>
        <taxon>Actinoalloteichus cyanogriseus</taxon>
    </lineage>
</organism>
<keyword evidence="1" id="KW-1133">Transmembrane helix</keyword>
<protein>
    <submittedName>
        <fullName evidence="2">Uncharacterized protein</fullName>
    </submittedName>
</protein>
<evidence type="ECO:0000256" key="1">
    <source>
        <dbReference type="SAM" id="Phobius"/>
    </source>
</evidence>
<dbReference type="RefSeq" id="WP_155886007.1">
    <property type="nucleotide sequence ID" value="NZ_AUBJ02000001.1"/>
</dbReference>
<sequence length="51" mass="5400">MTRAADSLLHPLHRGDGAEKGVRAMGDVAYLLILGAVQVALFAALRGLDRL</sequence>
<name>A0ABT1JHP3_ACTCY</name>
<keyword evidence="1" id="KW-0472">Membrane</keyword>
<keyword evidence="3" id="KW-1185">Reference proteome</keyword>
<dbReference type="Proteomes" id="UP000791080">
    <property type="component" value="Unassembled WGS sequence"/>
</dbReference>
<dbReference type="EMBL" id="AUBJ02000001">
    <property type="protein sequence ID" value="MCP2332022.1"/>
    <property type="molecule type" value="Genomic_DNA"/>
</dbReference>
<accession>A0ABT1JHP3</accession>
<reference evidence="2 3" key="1">
    <citation type="submission" date="2022-06" db="EMBL/GenBank/DDBJ databases">
        <title>Genomic Encyclopedia of Type Strains, Phase I: the one thousand microbial genomes (KMG-I) project.</title>
        <authorList>
            <person name="Kyrpides N."/>
        </authorList>
    </citation>
    <scope>NUCLEOTIDE SEQUENCE [LARGE SCALE GENOMIC DNA]</scope>
    <source>
        <strain evidence="2 3">DSM 43889</strain>
    </source>
</reference>
<comment type="caution">
    <text evidence="2">The sequence shown here is derived from an EMBL/GenBank/DDBJ whole genome shotgun (WGS) entry which is preliminary data.</text>
</comment>
<evidence type="ECO:0000313" key="2">
    <source>
        <dbReference type="EMBL" id="MCP2332022.1"/>
    </source>
</evidence>
<keyword evidence="1" id="KW-0812">Transmembrane</keyword>